<protein>
    <submittedName>
        <fullName evidence="3">Uncharacterized protein</fullName>
    </submittedName>
</protein>
<organism evidence="3 4">
    <name type="scientific">Pseudomonas arcuscaelestis</name>
    <dbReference type="NCBI Taxonomy" id="2710591"/>
    <lineage>
        <taxon>Bacteria</taxon>
        <taxon>Pseudomonadati</taxon>
        <taxon>Pseudomonadota</taxon>
        <taxon>Gammaproteobacteria</taxon>
        <taxon>Pseudomonadales</taxon>
        <taxon>Pseudomonadaceae</taxon>
        <taxon>Pseudomonas</taxon>
    </lineage>
</organism>
<feature type="coiled-coil region" evidence="1">
    <location>
        <begin position="57"/>
        <end position="84"/>
    </location>
</feature>
<evidence type="ECO:0000313" key="4">
    <source>
        <dbReference type="Proteomes" id="UP000745663"/>
    </source>
</evidence>
<name>A0ABS2C6N7_9PSED</name>
<proteinExistence type="predicted"/>
<gene>
    <name evidence="3" type="ORF">H8F21_27850</name>
</gene>
<sequence length="402" mass="44659">MRNLSGVFKDGWLGITTWHKRSCYLTLSAVLMSANANGQDVIWIGKPAVRDYIAFNVHKAVEQYAELGQQIAQFELQIEEARGAYFDASTGDREAAGDKFGEILFQKDMLIAWPRVAGNDGSASLMANLNALANNGRPPDGGIPPSARAAFSNWVNALRFKTGGGLGMTPDPIQAAAALQDGSSLKEYEIYRRLRDQAEWDEWESGRNGGLRKLLVSHVVIPRTYFGENPMKRGFDHQITQLENSILQCEYTGRQVAGTVFHFWEEKPPENIATLIAMNPRAFVGLADHAVKECPPDSLQASALASAPMNVTITPQMVRESSMKSRFAPPAPDPARDEQNARAQQQVNERLAKEKDRRTKLQECAEALRVSSIAARQTKDKVALKEARDRHRECNMAVRQSY</sequence>
<evidence type="ECO:0000256" key="1">
    <source>
        <dbReference type="SAM" id="Coils"/>
    </source>
</evidence>
<keyword evidence="4" id="KW-1185">Reference proteome</keyword>
<keyword evidence="1" id="KW-0175">Coiled coil</keyword>
<evidence type="ECO:0000313" key="3">
    <source>
        <dbReference type="EMBL" id="MBM5461375.1"/>
    </source>
</evidence>
<comment type="caution">
    <text evidence="3">The sequence shown here is derived from an EMBL/GenBank/DDBJ whole genome shotgun (WGS) entry which is preliminary data.</text>
</comment>
<dbReference type="Proteomes" id="UP000745663">
    <property type="component" value="Unassembled WGS sequence"/>
</dbReference>
<accession>A0ABS2C6N7</accession>
<reference evidence="3 4" key="1">
    <citation type="submission" date="2020-08" db="EMBL/GenBank/DDBJ databases">
        <title>Description of novel Pseudomonas species.</title>
        <authorList>
            <person name="Duman M."/>
            <person name="Mulet M."/>
            <person name="Altun S."/>
            <person name="Saticioglu I.B."/>
            <person name="Lalucat J."/>
            <person name="Garcia-Valdes E."/>
        </authorList>
    </citation>
    <scope>NUCLEOTIDE SEQUENCE [LARGE SCALE GENOMIC DNA]</scope>
    <source>
        <strain evidence="3 4">P66</strain>
    </source>
</reference>
<evidence type="ECO:0000256" key="2">
    <source>
        <dbReference type="SAM" id="MobiDB-lite"/>
    </source>
</evidence>
<dbReference type="RefSeq" id="WP_203585725.1">
    <property type="nucleotide sequence ID" value="NZ_JACOPV010000025.1"/>
</dbReference>
<feature type="region of interest" description="Disordered" evidence="2">
    <location>
        <begin position="320"/>
        <end position="342"/>
    </location>
</feature>
<dbReference type="EMBL" id="JACOPV010000025">
    <property type="protein sequence ID" value="MBM5461375.1"/>
    <property type="molecule type" value="Genomic_DNA"/>
</dbReference>